<evidence type="ECO:0000313" key="3">
    <source>
        <dbReference type="Proteomes" id="UP000235653"/>
    </source>
</evidence>
<name>A0A2P5P5U1_9CHLR</name>
<comment type="caution">
    <text evidence="2">The sequence shown here is derived from an EMBL/GenBank/DDBJ whole genome shotgun (WGS) entry which is preliminary data.</text>
</comment>
<sequence>MTYSEVISNFLISFPEFIEKAKLEETWWNPEKGDEPLLGVFFEDVVFPQMLESIKNKQNPELVKRLFEYFEDLIKAPVPFIREELRTSIMEAFGNDKIILRKARDLMGPESIKLSHEAEKSLGRE</sequence>
<dbReference type="AlphaFoldDB" id="A0A2P5P5U1"/>
<keyword evidence="3" id="KW-1185">Reference proteome</keyword>
<feature type="domain" description="DUF7674" evidence="1">
    <location>
        <begin position="10"/>
        <end position="117"/>
    </location>
</feature>
<accession>A0A2P5P5U1</accession>
<dbReference type="Proteomes" id="UP000235653">
    <property type="component" value="Unassembled WGS sequence"/>
</dbReference>
<reference evidence="2 3" key="1">
    <citation type="journal article" date="2017" name="ISME J.">
        <title>Grape pomace compost harbors organohalide-respiring Dehalogenimonas species with novel reductive dehalogenase genes.</title>
        <authorList>
            <person name="Yang Y."/>
            <person name="Higgins S.A."/>
            <person name="Yan J."/>
            <person name="Simsir B."/>
            <person name="Chourey K."/>
            <person name="Iyer R."/>
            <person name="Hettich R.L."/>
            <person name="Baldwin B."/>
            <person name="Ogles D.M."/>
            <person name="Loffler F.E."/>
        </authorList>
    </citation>
    <scope>NUCLEOTIDE SEQUENCE [LARGE SCALE GENOMIC DNA]</scope>
    <source>
        <strain evidence="2 3">GP</strain>
    </source>
</reference>
<gene>
    <name evidence="2" type="ORF">JP09_007870</name>
</gene>
<evidence type="ECO:0000259" key="1">
    <source>
        <dbReference type="Pfam" id="PF24722"/>
    </source>
</evidence>
<dbReference type="EMBL" id="JQAN02000011">
    <property type="protein sequence ID" value="PPD57649.1"/>
    <property type="molecule type" value="Genomic_DNA"/>
</dbReference>
<proteinExistence type="predicted"/>
<dbReference type="InterPro" id="IPR056091">
    <property type="entry name" value="DUF7674"/>
</dbReference>
<protein>
    <recommendedName>
        <fullName evidence="1">DUF7674 domain-containing protein</fullName>
    </recommendedName>
</protein>
<evidence type="ECO:0000313" key="2">
    <source>
        <dbReference type="EMBL" id="PPD57649.1"/>
    </source>
</evidence>
<dbReference type="Pfam" id="PF24722">
    <property type="entry name" value="DUF7674"/>
    <property type="match status" value="1"/>
</dbReference>
<organism evidence="2 3">
    <name type="scientific">Dehalogenimonas etheniformans</name>
    <dbReference type="NCBI Taxonomy" id="1536648"/>
    <lineage>
        <taxon>Bacteria</taxon>
        <taxon>Bacillati</taxon>
        <taxon>Chloroflexota</taxon>
        <taxon>Dehalococcoidia</taxon>
        <taxon>Dehalococcoidales</taxon>
        <taxon>Dehalococcoidaceae</taxon>
        <taxon>Dehalogenimonas</taxon>
    </lineage>
</organism>
<dbReference type="RefSeq" id="WP_102330661.1">
    <property type="nucleotide sequence ID" value="NZ_CP110635.1"/>
</dbReference>